<protein>
    <submittedName>
        <fullName evidence="2">14459_t:CDS:1</fullName>
    </submittedName>
</protein>
<keyword evidence="3" id="KW-1185">Reference proteome</keyword>
<comment type="caution">
    <text evidence="2">The sequence shown here is derived from an EMBL/GenBank/DDBJ whole genome shotgun (WGS) entry which is preliminary data.</text>
</comment>
<proteinExistence type="predicted"/>
<dbReference type="Proteomes" id="UP000789901">
    <property type="component" value="Unassembled WGS sequence"/>
</dbReference>
<evidence type="ECO:0000256" key="1">
    <source>
        <dbReference type="SAM" id="Coils"/>
    </source>
</evidence>
<reference evidence="2 3" key="1">
    <citation type="submission" date="2021-06" db="EMBL/GenBank/DDBJ databases">
        <authorList>
            <person name="Kallberg Y."/>
            <person name="Tangrot J."/>
            <person name="Rosling A."/>
        </authorList>
    </citation>
    <scope>NUCLEOTIDE SEQUENCE [LARGE SCALE GENOMIC DNA]</scope>
    <source>
        <strain evidence="2 3">120-4 pot B 10/14</strain>
    </source>
</reference>
<dbReference type="EMBL" id="CAJVQB010000174">
    <property type="protein sequence ID" value="CAG8472803.1"/>
    <property type="molecule type" value="Genomic_DNA"/>
</dbReference>
<sequence length="550" mass="62668">MSRWYKTCINVMPDKRTLIGNSKMGWLVREINPELEVLVLHGHLKEVSLIVNTPQFAGYYHYKPKIGNEIWIPLLPGYSIFFQIILNENYYLKFQWCNYEINSDFSLPRDIDFNFCLFKSKFEKLSANSLCSFPYFLGFLEAENVAMLQAVVANLKRKSERSSIISNNILGSTEIPIKEGLLFEKHSKALSLEDTQTLILEYKKSQTKIYGLNQKISDLQKHIEELENKLDEKMTILDESNLLETSIDSTIKSAKLGSTILVSIEKYLSLVLIQPCPKCNNNSLINKSWNIIPIGFQVKSTIESAAGLAGGISCNAIQTSANLSIKEALQKYIKHTLLQGKKSLSVGFDCSWSYVRNANQASGEIIYQEISSDYFHKLIIAFHVVEKARLVKDEGVVKTIHQGNFDKSSRQMEHAILIEILNQISLSLEKADLHLDICIDGNLDSNKTLANIPIVSNIYANLKHLTRNIRNSLQNHIMCWFRGCIYSSALRHAAHDSHAPTEEEIHIMQVEGLIYHLQNNHTQCWSDICWTKDDPEIILQEPTLCYSSNN</sequence>
<organism evidence="2 3">
    <name type="scientific">Gigaspora margarita</name>
    <dbReference type="NCBI Taxonomy" id="4874"/>
    <lineage>
        <taxon>Eukaryota</taxon>
        <taxon>Fungi</taxon>
        <taxon>Fungi incertae sedis</taxon>
        <taxon>Mucoromycota</taxon>
        <taxon>Glomeromycotina</taxon>
        <taxon>Glomeromycetes</taxon>
        <taxon>Diversisporales</taxon>
        <taxon>Gigasporaceae</taxon>
        <taxon>Gigaspora</taxon>
    </lineage>
</organism>
<evidence type="ECO:0000313" key="3">
    <source>
        <dbReference type="Proteomes" id="UP000789901"/>
    </source>
</evidence>
<keyword evidence="1" id="KW-0175">Coiled coil</keyword>
<name>A0ABM8VXP6_GIGMA</name>
<gene>
    <name evidence="2" type="ORF">GMARGA_LOCUS859</name>
</gene>
<accession>A0ABM8VXP6</accession>
<feature type="coiled-coil region" evidence="1">
    <location>
        <begin position="209"/>
        <end position="243"/>
    </location>
</feature>
<evidence type="ECO:0000313" key="2">
    <source>
        <dbReference type="EMBL" id="CAG8472803.1"/>
    </source>
</evidence>